<feature type="domain" description="TNFR-Cys" evidence="4">
    <location>
        <begin position="74"/>
        <end position="112"/>
    </location>
</feature>
<dbReference type="Gene3D" id="2.10.50.10">
    <property type="entry name" value="Tumor Necrosis Factor Receptor, subunit A, domain 2"/>
    <property type="match status" value="1"/>
</dbReference>
<dbReference type="AlphaFoldDB" id="A0A433TVA9"/>
<evidence type="ECO:0000256" key="3">
    <source>
        <dbReference type="SAM" id="Phobius"/>
    </source>
</evidence>
<keyword evidence="3" id="KW-0812">Transmembrane</keyword>
<proteinExistence type="predicted"/>
<evidence type="ECO:0000313" key="6">
    <source>
        <dbReference type="Proteomes" id="UP000271974"/>
    </source>
</evidence>
<dbReference type="InterPro" id="IPR001368">
    <property type="entry name" value="TNFR/NGFR_Cys_rich_reg"/>
</dbReference>
<keyword evidence="3" id="KW-0472">Membrane</keyword>
<dbReference type="PROSITE" id="PS00652">
    <property type="entry name" value="TNFR_NGFR_1"/>
    <property type="match status" value="1"/>
</dbReference>
<dbReference type="OrthoDB" id="6083498at2759"/>
<sequence length="226" mass="25001">MPNRSATTPLYTTPIMASPLRPRATLVVLLLACVCLGQISLVRGRTVLEHENDEGDQPWGLGHQDTGEDFWPILCPENNWFSKEQATCRVCSSCPEDHFITRPCYRFHDTKCSPLHAIPQHFFTPSSSSQSRPLVDMDNTRTSGLLLRRGSGAGRRDSPEDQWRPAAVVLGVIVGVLVLALLVTSVAVCVVWRRQREVEATPTKADSSAEKLVCSYSPAPSETDWT</sequence>
<feature type="repeat" description="TNFR-Cys" evidence="1">
    <location>
        <begin position="74"/>
        <end position="112"/>
    </location>
</feature>
<protein>
    <recommendedName>
        <fullName evidence="4">TNFR-Cys domain-containing protein</fullName>
    </recommendedName>
</protein>
<feature type="region of interest" description="Disordered" evidence="2">
    <location>
        <begin position="200"/>
        <end position="226"/>
    </location>
</feature>
<feature type="disulfide bond" evidence="1">
    <location>
        <begin position="94"/>
        <end position="112"/>
    </location>
</feature>
<dbReference type="PROSITE" id="PS50050">
    <property type="entry name" value="TNFR_NGFR_2"/>
    <property type="match status" value="1"/>
</dbReference>
<comment type="caution">
    <text evidence="5">The sequence shown here is derived from an EMBL/GenBank/DDBJ whole genome shotgun (WGS) entry which is preliminary data.</text>
</comment>
<dbReference type="Proteomes" id="UP000271974">
    <property type="component" value="Unassembled WGS sequence"/>
</dbReference>
<keyword evidence="1" id="KW-1015">Disulfide bond</keyword>
<dbReference type="EMBL" id="RQTK01000167">
    <property type="protein sequence ID" value="RUS85521.1"/>
    <property type="molecule type" value="Genomic_DNA"/>
</dbReference>
<name>A0A433TVA9_ELYCH</name>
<dbReference type="STRING" id="188477.A0A433TVA9"/>
<organism evidence="5 6">
    <name type="scientific">Elysia chlorotica</name>
    <name type="common">Eastern emerald elysia</name>
    <name type="synonym">Sea slug</name>
    <dbReference type="NCBI Taxonomy" id="188477"/>
    <lineage>
        <taxon>Eukaryota</taxon>
        <taxon>Metazoa</taxon>
        <taxon>Spiralia</taxon>
        <taxon>Lophotrochozoa</taxon>
        <taxon>Mollusca</taxon>
        <taxon>Gastropoda</taxon>
        <taxon>Heterobranchia</taxon>
        <taxon>Euthyneura</taxon>
        <taxon>Panpulmonata</taxon>
        <taxon>Sacoglossa</taxon>
        <taxon>Placobranchoidea</taxon>
        <taxon>Plakobranchidae</taxon>
        <taxon>Elysia</taxon>
    </lineage>
</organism>
<accession>A0A433TVA9</accession>
<evidence type="ECO:0000259" key="4">
    <source>
        <dbReference type="PROSITE" id="PS50050"/>
    </source>
</evidence>
<evidence type="ECO:0000256" key="2">
    <source>
        <dbReference type="SAM" id="MobiDB-lite"/>
    </source>
</evidence>
<feature type="transmembrane region" description="Helical" evidence="3">
    <location>
        <begin position="166"/>
        <end position="192"/>
    </location>
</feature>
<reference evidence="5 6" key="1">
    <citation type="submission" date="2019-01" db="EMBL/GenBank/DDBJ databases">
        <title>A draft genome assembly of the solar-powered sea slug Elysia chlorotica.</title>
        <authorList>
            <person name="Cai H."/>
            <person name="Li Q."/>
            <person name="Fang X."/>
            <person name="Li J."/>
            <person name="Curtis N.E."/>
            <person name="Altenburger A."/>
            <person name="Shibata T."/>
            <person name="Feng M."/>
            <person name="Maeda T."/>
            <person name="Schwartz J.A."/>
            <person name="Shigenobu S."/>
            <person name="Lundholm N."/>
            <person name="Nishiyama T."/>
            <person name="Yang H."/>
            <person name="Hasebe M."/>
            <person name="Li S."/>
            <person name="Pierce S.K."/>
            <person name="Wang J."/>
        </authorList>
    </citation>
    <scope>NUCLEOTIDE SEQUENCE [LARGE SCALE GENOMIC DNA]</scope>
    <source>
        <strain evidence="5">EC2010</strain>
        <tissue evidence="5">Whole organism of an adult</tissue>
    </source>
</reference>
<feature type="disulfide bond" evidence="1">
    <location>
        <begin position="91"/>
        <end position="104"/>
    </location>
</feature>
<keyword evidence="3" id="KW-1133">Transmembrane helix</keyword>
<evidence type="ECO:0000256" key="1">
    <source>
        <dbReference type="PROSITE-ProRule" id="PRU00206"/>
    </source>
</evidence>
<evidence type="ECO:0000313" key="5">
    <source>
        <dbReference type="EMBL" id="RUS85521.1"/>
    </source>
</evidence>
<keyword evidence="6" id="KW-1185">Reference proteome</keyword>
<comment type="caution">
    <text evidence="1">Lacks conserved residue(s) required for the propagation of feature annotation.</text>
</comment>
<gene>
    <name evidence="5" type="ORF">EGW08_006729</name>
</gene>